<reference evidence="3" key="2">
    <citation type="submission" date="2023-05" db="EMBL/GenBank/DDBJ databases">
        <authorList>
            <consortium name="Lawrence Berkeley National Laboratory"/>
            <person name="Steindorff A."/>
            <person name="Hensen N."/>
            <person name="Bonometti L."/>
            <person name="Westerberg I."/>
            <person name="Brannstrom I.O."/>
            <person name="Guillou S."/>
            <person name="Cros-Aarteil S."/>
            <person name="Calhoun S."/>
            <person name="Haridas S."/>
            <person name="Kuo A."/>
            <person name="Mondo S."/>
            <person name="Pangilinan J."/>
            <person name="Riley R."/>
            <person name="Labutti K."/>
            <person name="Andreopoulos B."/>
            <person name="Lipzen A."/>
            <person name="Chen C."/>
            <person name="Yanf M."/>
            <person name="Daum C."/>
            <person name="Ng V."/>
            <person name="Clum A."/>
            <person name="Ohm R."/>
            <person name="Martin F."/>
            <person name="Silar P."/>
            <person name="Natvig D."/>
            <person name="Lalanne C."/>
            <person name="Gautier V."/>
            <person name="Ament-Velasquez S.L."/>
            <person name="Kruys A."/>
            <person name="Hutchinson M.I."/>
            <person name="Powell A.J."/>
            <person name="Barry K."/>
            <person name="Miller A.N."/>
            <person name="Grigoriev I.V."/>
            <person name="Debuchy R."/>
            <person name="Gladieux P."/>
            <person name="Thoren M.H."/>
            <person name="Johannesson H."/>
        </authorList>
    </citation>
    <scope>NUCLEOTIDE SEQUENCE</scope>
    <source>
        <strain evidence="3">CBS 990.96</strain>
    </source>
</reference>
<evidence type="ECO:0000259" key="2">
    <source>
        <dbReference type="Pfam" id="PF22893"/>
    </source>
</evidence>
<name>A0AAN6YP18_9PEZI</name>
<reference evidence="3" key="1">
    <citation type="journal article" date="2023" name="Mol. Phylogenet. Evol.">
        <title>Genome-scale phylogeny and comparative genomics of the fungal order Sordariales.</title>
        <authorList>
            <person name="Hensen N."/>
            <person name="Bonometti L."/>
            <person name="Westerberg I."/>
            <person name="Brannstrom I.O."/>
            <person name="Guillou S."/>
            <person name="Cros-Aarteil S."/>
            <person name="Calhoun S."/>
            <person name="Haridas S."/>
            <person name="Kuo A."/>
            <person name="Mondo S."/>
            <person name="Pangilinan J."/>
            <person name="Riley R."/>
            <person name="LaButti K."/>
            <person name="Andreopoulos B."/>
            <person name="Lipzen A."/>
            <person name="Chen C."/>
            <person name="Yan M."/>
            <person name="Daum C."/>
            <person name="Ng V."/>
            <person name="Clum A."/>
            <person name="Steindorff A."/>
            <person name="Ohm R.A."/>
            <person name="Martin F."/>
            <person name="Silar P."/>
            <person name="Natvig D.O."/>
            <person name="Lalanne C."/>
            <person name="Gautier V."/>
            <person name="Ament-Velasquez S.L."/>
            <person name="Kruys A."/>
            <person name="Hutchinson M.I."/>
            <person name="Powell A.J."/>
            <person name="Barry K."/>
            <person name="Miller A.N."/>
            <person name="Grigoriev I.V."/>
            <person name="Debuchy R."/>
            <person name="Gladieux P."/>
            <person name="Hiltunen Thoren M."/>
            <person name="Johannesson H."/>
        </authorList>
    </citation>
    <scope>NUCLEOTIDE SEQUENCE</scope>
    <source>
        <strain evidence="3">CBS 990.96</strain>
    </source>
</reference>
<organism evidence="3 4">
    <name type="scientific">Podospora fimiseda</name>
    <dbReference type="NCBI Taxonomy" id="252190"/>
    <lineage>
        <taxon>Eukaryota</taxon>
        <taxon>Fungi</taxon>
        <taxon>Dikarya</taxon>
        <taxon>Ascomycota</taxon>
        <taxon>Pezizomycotina</taxon>
        <taxon>Sordariomycetes</taxon>
        <taxon>Sordariomycetidae</taxon>
        <taxon>Sordariales</taxon>
        <taxon>Podosporaceae</taxon>
        <taxon>Podospora</taxon>
    </lineage>
</organism>
<feature type="domain" description="Ubiquitin-like" evidence="2">
    <location>
        <begin position="234"/>
        <end position="319"/>
    </location>
</feature>
<feature type="compositionally biased region" description="Basic and acidic residues" evidence="1">
    <location>
        <begin position="361"/>
        <end position="379"/>
    </location>
</feature>
<keyword evidence="4" id="KW-1185">Reference proteome</keyword>
<sequence>MEPLSSAASIIAVVGAIAATTTTATSFMRNVRDTIEAQGCSRLRWVGTGKATIQKLQDDLELHKSTLSVTLDFVSILILRDIKKDTKEIVQRTTAIQEDTNQIRIDMGSGLVEISRLQSQVHSLQLAPNRPSDYILDRFLGELRSDAETVLGSQDHHLAFDEDEPQNNNMNEEQESVEVNIRTPKNHVLKTAMKRLIKSGDFIFGGLGDLDNYHLFESNGNYFSKDDWETADQDPKIYFKDCISRKFEFSIWLVDTWKGIQRVIMAAFFEVPSTAKQVKLGHYDLPEVQSLGYDPVLIHPAQWDSTSKPGMSIIMTLWPLAPSAEPISGVPPIGKPGVFRSSKEARSGDLAELFGKASSKATRENKNREGTERTTATEHRPRRKKTSQSIRVDGWDCEEAQILTPILIPV</sequence>
<feature type="region of interest" description="Disordered" evidence="1">
    <location>
        <begin position="351"/>
        <end position="391"/>
    </location>
</feature>
<evidence type="ECO:0000313" key="4">
    <source>
        <dbReference type="Proteomes" id="UP001301958"/>
    </source>
</evidence>
<accession>A0AAN6YP18</accession>
<comment type="caution">
    <text evidence="3">The sequence shown here is derived from an EMBL/GenBank/DDBJ whole genome shotgun (WGS) entry which is preliminary data.</text>
</comment>
<dbReference type="EMBL" id="MU865560">
    <property type="protein sequence ID" value="KAK4221315.1"/>
    <property type="molecule type" value="Genomic_DNA"/>
</dbReference>
<proteinExistence type="predicted"/>
<dbReference type="AlphaFoldDB" id="A0AAN6YP18"/>
<evidence type="ECO:0000256" key="1">
    <source>
        <dbReference type="SAM" id="MobiDB-lite"/>
    </source>
</evidence>
<dbReference type="InterPro" id="IPR054464">
    <property type="entry name" value="ULD_fung"/>
</dbReference>
<dbReference type="Proteomes" id="UP001301958">
    <property type="component" value="Unassembled WGS sequence"/>
</dbReference>
<protein>
    <recommendedName>
        <fullName evidence="2">Ubiquitin-like domain-containing protein</fullName>
    </recommendedName>
</protein>
<gene>
    <name evidence="3" type="ORF">QBC38DRAFT_449274</name>
</gene>
<dbReference type="Pfam" id="PF22893">
    <property type="entry name" value="ULD_2"/>
    <property type="match status" value="1"/>
</dbReference>
<evidence type="ECO:0000313" key="3">
    <source>
        <dbReference type="EMBL" id="KAK4221315.1"/>
    </source>
</evidence>